<evidence type="ECO:0000313" key="6">
    <source>
        <dbReference type="Proteomes" id="UP000184603"/>
    </source>
</evidence>
<organism evidence="5 6">
    <name type="scientific">Desulfopila aestuarii DSM 18488</name>
    <dbReference type="NCBI Taxonomy" id="1121416"/>
    <lineage>
        <taxon>Bacteria</taxon>
        <taxon>Pseudomonadati</taxon>
        <taxon>Thermodesulfobacteriota</taxon>
        <taxon>Desulfobulbia</taxon>
        <taxon>Desulfobulbales</taxon>
        <taxon>Desulfocapsaceae</taxon>
        <taxon>Desulfopila</taxon>
    </lineage>
</organism>
<gene>
    <name evidence="5" type="ORF">SAMN02745220_00532</name>
</gene>
<reference evidence="5 6" key="1">
    <citation type="submission" date="2016-12" db="EMBL/GenBank/DDBJ databases">
        <authorList>
            <person name="Song W.-J."/>
            <person name="Kurnit D.M."/>
        </authorList>
    </citation>
    <scope>NUCLEOTIDE SEQUENCE [LARGE SCALE GENOMIC DNA]</scope>
    <source>
        <strain evidence="5 6">DSM 18488</strain>
    </source>
</reference>
<sequence length="271" mass="29455">MTTAPMLIAVAPNGARKTKLDHPELPLSARELIKTALDCIEAGASMMHFHVRDKYGNHTLDHTIYGPVLKELEAAVGEHMLLQVSSEAAGRYQSDEQIEQMKRLAPHCLSCGLREFVKDENDYAAGHDFFSALHRSGVLAQYILYSPADVEWYETLCTEGVIPGESHLLLFVLGRYGQVGANSHELQNYVAALKRKSHWMACAFGQAEHTTAAQAAKMGGHARIGFENNHSLPDGSPAANNAALIQLTAGLAQKAGRTPGDKDFAESLHGL</sequence>
<dbReference type="STRING" id="1121416.SAMN02745220_00532"/>
<keyword evidence="2" id="KW-0808">Transferase</keyword>
<dbReference type="Proteomes" id="UP000184603">
    <property type="component" value="Unassembled WGS sequence"/>
</dbReference>
<name>A0A1M7XY66_9BACT</name>
<dbReference type="GO" id="GO:0043720">
    <property type="term" value="F:3-keto-5-aminohexanoate cleavage activity"/>
    <property type="evidence" value="ECO:0007669"/>
    <property type="project" value="InterPro"/>
</dbReference>
<dbReference type="AlphaFoldDB" id="A0A1M7XY66"/>
<evidence type="ECO:0000256" key="4">
    <source>
        <dbReference type="ARBA" id="ARBA00022833"/>
    </source>
</evidence>
<accession>A0A1M7XY66</accession>
<dbReference type="Gene3D" id="3.20.20.70">
    <property type="entry name" value="Aldolase class I"/>
    <property type="match status" value="1"/>
</dbReference>
<dbReference type="PANTHER" id="PTHR37418:SF2">
    <property type="entry name" value="3-KETO-5-AMINOHEXANOATE CLEAVAGE ENZYME"/>
    <property type="match status" value="1"/>
</dbReference>
<dbReference type="InterPro" id="IPR013785">
    <property type="entry name" value="Aldolase_TIM"/>
</dbReference>
<proteinExistence type="predicted"/>
<dbReference type="PANTHER" id="PTHR37418">
    <property type="entry name" value="3-KETO-5-AMINOHEXANOATE CLEAVAGE ENZYME-RELATED"/>
    <property type="match status" value="1"/>
</dbReference>
<comment type="cofactor">
    <cofactor evidence="1">
        <name>Zn(2+)</name>
        <dbReference type="ChEBI" id="CHEBI:29105"/>
    </cofactor>
</comment>
<dbReference type="GO" id="GO:0046872">
    <property type="term" value="F:metal ion binding"/>
    <property type="evidence" value="ECO:0007669"/>
    <property type="project" value="UniProtKB-KW"/>
</dbReference>
<evidence type="ECO:0000256" key="3">
    <source>
        <dbReference type="ARBA" id="ARBA00022723"/>
    </source>
</evidence>
<dbReference type="Pfam" id="PF05853">
    <property type="entry name" value="BKACE"/>
    <property type="match status" value="1"/>
</dbReference>
<protein>
    <submittedName>
        <fullName evidence="5">Uncharacterized conserved protein, DUF849 family</fullName>
    </submittedName>
</protein>
<dbReference type="InterPro" id="IPR008567">
    <property type="entry name" value="BKACE"/>
</dbReference>
<evidence type="ECO:0000256" key="2">
    <source>
        <dbReference type="ARBA" id="ARBA00022679"/>
    </source>
</evidence>
<keyword evidence="6" id="KW-1185">Reference proteome</keyword>
<evidence type="ECO:0000313" key="5">
    <source>
        <dbReference type="EMBL" id="SHO43830.1"/>
    </source>
</evidence>
<dbReference type="EMBL" id="FRFE01000002">
    <property type="protein sequence ID" value="SHO43830.1"/>
    <property type="molecule type" value="Genomic_DNA"/>
</dbReference>
<keyword evidence="3" id="KW-0479">Metal-binding</keyword>
<keyword evidence="4" id="KW-0862">Zinc</keyword>
<evidence type="ECO:0000256" key="1">
    <source>
        <dbReference type="ARBA" id="ARBA00001947"/>
    </source>
</evidence>